<sequence length="161" mass="18266">MFTPNNTKDLLESQERLVLELFGGKTAKVEGDINVDRIAEKGIRADIIIDKLSFIPNNRVDEIIVFNPYIPKEISGNGILDYLPEAARILKIGGEIIISGTRNNKFTKINPSIDLVHLDLQIREIQIPLLERFANLKFYRTDGSEIPKDKILTTILRKVQP</sequence>
<organism evidence="1 2">
    <name type="scientific">Limnofasciculus baicalensis BBK-W-15</name>
    <dbReference type="NCBI Taxonomy" id="2699891"/>
    <lineage>
        <taxon>Bacteria</taxon>
        <taxon>Bacillati</taxon>
        <taxon>Cyanobacteriota</taxon>
        <taxon>Cyanophyceae</taxon>
        <taxon>Coleofasciculales</taxon>
        <taxon>Coleofasciculaceae</taxon>
        <taxon>Limnofasciculus</taxon>
        <taxon>Limnofasciculus baicalensis</taxon>
    </lineage>
</organism>
<evidence type="ECO:0000313" key="1">
    <source>
        <dbReference type="EMBL" id="MCP2732128.1"/>
    </source>
</evidence>
<comment type="caution">
    <text evidence="1">The sequence shown here is derived from an EMBL/GenBank/DDBJ whole genome shotgun (WGS) entry which is preliminary data.</text>
</comment>
<dbReference type="EMBL" id="JAMZMM010000485">
    <property type="protein sequence ID" value="MCP2732128.1"/>
    <property type="molecule type" value="Genomic_DNA"/>
</dbReference>
<name>A0AAE3GYD9_9CYAN</name>
<dbReference type="RefSeq" id="WP_254014855.1">
    <property type="nucleotide sequence ID" value="NZ_JAMZMM010000485.1"/>
</dbReference>
<protein>
    <submittedName>
        <fullName evidence="1">Uncharacterized protein</fullName>
    </submittedName>
</protein>
<accession>A0AAE3GYD9</accession>
<gene>
    <name evidence="1" type="ORF">NJ959_27235</name>
</gene>
<keyword evidence="2" id="KW-1185">Reference proteome</keyword>
<dbReference type="AlphaFoldDB" id="A0AAE3GYD9"/>
<proteinExistence type="predicted"/>
<dbReference type="Proteomes" id="UP001204953">
    <property type="component" value="Unassembled WGS sequence"/>
</dbReference>
<reference evidence="1" key="1">
    <citation type="submission" date="2022-06" db="EMBL/GenBank/DDBJ databases">
        <title>New cyanobacteria of genus Symplocastrum in benthos of Lake Baikal.</title>
        <authorList>
            <person name="Sorokovikova E."/>
            <person name="Tikhonova I."/>
            <person name="Krasnopeev A."/>
            <person name="Evseev P."/>
            <person name="Gladkikh A."/>
            <person name="Belykh O."/>
        </authorList>
    </citation>
    <scope>NUCLEOTIDE SEQUENCE</scope>
    <source>
        <strain evidence="1">BBK-W-15</strain>
    </source>
</reference>
<evidence type="ECO:0000313" key="2">
    <source>
        <dbReference type="Proteomes" id="UP001204953"/>
    </source>
</evidence>